<keyword evidence="2" id="KW-1185">Reference proteome</keyword>
<dbReference type="GeneTree" id="ENSGT00530000064692"/>
<dbReference type="InterPro" id="IPR012337">
    <property type="entry name" value="RNaseH-like_sf"/>
</dbReference>
<reference evidence="1" key="1">
    <citation type="submission" date="2025-08" db="UniProtKB">
        <authorList>
            <consortium name="Ensembl"/>
        </authorList>
    </citation>
    <scope>IDENTIFICATION</scope>
</reference>
<reference evidence="1" key="2">
    <citation type="submission" date="2025-09" db="UniProtKB">
        <authorList>
            <consortium name="Ensembl"/>
        </authorList>
    </citation>
    <scope>IDENTIFICATION</scope>
</reference>
<protein>
    <recommendedName>
        <fullName evidence="3">BED-type domain-containing protein</fullName>
    </recommendedName>
</protein>
<organism evidence="1 2">
    <name type="scientific">Cyprinodon variegatus</name>
    <name type="common">Sheepshead minnow</name>
    <dbReference type="NCBI Taxonomy" id="28743"/>
    <lineage>
        <taxon>Eukaryota</taxon>
        <taxon>Metazoa</taxon>
        <taxon>Chordata</taxon>
        <taxon>Craniata</taxon>
        <taxon>Vertebrata</taxon>
        <taxon>Euteleostomi</taxon>
        <taxon>Actinopterygii</taxon>
        <taxon>Neopterygii</taxon>
        <taxon>Teleostei</taxon>
        <taxon>Neoteleostei</taxon>
        <taxon>Acanthomorphata</taxon>
        <taxon>Ovalentaria</taxon>
        <taxon>Atherinomorphae</taxon>
        <taxon>Cyprinodontiformes</taxon>
        <taxon>Cyprinodontidae</taxon>
        <taxon>Cyprinodon</taxon>
    </lineage>
</organism>
<dbReference type="Proteomes" id="UP000265020">
    <property type="component" value="Unassembled WGS sequence"/>
</dbReference>
<dbReference type="Ensembl" id="ENSCVAT00000001156.1">
    <property type="protein sequence ID" value="ENSCVAP00000025628.1"/>
    <property type="gene ID" value="ENSCVAG00000010609.1"/>
</dbReference>
<sequence length="540" mass="60877">NFTSCLRQHREREMASEEHSSCKTAFSRWKYYFKLTEVKGKNVQVECKLCPRTKYLSTSCVSNSNLMKHLSTAHASTKLVVQEYTGCRRASVDNGAANKEGPFPCKQQKLDFSASAPQKLSQTELYGLIGRYVVENMLPISTVESESVRALIGKIPSKGDLATTADIWTAHNKSYLGVTAHWMHPVNMQRKKAALACRRFKGRHTHESIATELDNIHSSYGISHKITATITDNGSNFLKAFKKYQPVDEDDDSVDEEGDEVTFVDINDVLQARVDEDEDVINLPPHYRCASHTLNLVSCSDIEKWILSRPEKALYRSATAKCTALWNKASRSTVPAETVEDVVAKKLIVPCSTRWNSFYDALARICEIPLVDLITISSKFGLKAITEKEHQLLKEYCIAMKPLTVTLDILQGEDNCYLGTLLPTLETLMMKTIKLKSGLQILVDLPEDFNINYRTLARYCKTFTPAEIQGHTAIPTTLAGYKSPRQVFSTEMELHLENYIKRSSDIYFGLSPLEVRKQAVAKGLKFPQIWSDKEKASTDF</sequence>
<evidence type="ECO:0008006" key="3">
    <source>
        <dbReference type="Google" id="ProtNLM"/>
    </source>
</evidence>
<dbReference type="OMA" id="KGHHTHD"/>
<dbReference type="AlphaFoldDB" id="A0A3Q2E0D6"/>
<evidence type="ECO:0000313" key="1">
    <source>
        <dbReference type="Ensembl" id="ENSCVAP00000025628.1"/>
    </source>
</evidence>
<proteinExistence type="predicted"/>
<evidence type="ECO:0000313" key="2">
    <source>
        <dbReference type="Proteomes" id="UP000265020"/>
    </source>
</evidence>
<accession>A0A3Q2E0D6</accession>
<dbReference type="SUPFAM" id="SSF53098">
    <property type="entry name" value="Ribonuclease H-like"/>
    <property type="match status" value="1"/>
</dbReference>
<dbReference type="PANTHER" id="PTHR47501">
    <property type="entry name" value="TRANSPOSASE-RELATED"/>
    <property type="match status" value="1"/>
</dbReference>
<dbReference type="PANTHER" id="PTHR47501:SF7">
    <property type="entry name" value="TRANSPOSASE"/>
    <property type="match status" value="1"/>
</dbReference>
<name>A0A3Q2E0D6_CYPVA</name>